<dbReference type="Pfam" id="PF19805">
    <property type="entry name" value="DUF6288"/>
    <property type="match status" value="1"/>
</dbReference>
<accession>A6DQZ7</accession>
<dbReference type="OrthoDB" id="182428at2"/>
<gene>
    <name evidence="2" type="ORF">LNTAR_07579</name>
</gene>
<feature type="signal peptide" evidence="1">
    <location>
        <begin position="1"/>
        <end position="23"/>
    </location>
</feature>
<evidence type="ECO:0000256" key="1">
    <source>
        <dbReference type="SAM" id="SignalP"/>
    </source>
</evidence>
<proteinExistence type="predicted"/>
<name>A6DQZ7_9BACT</name>
<organism evidence="2 3">
    <name type="scientific">Lentisphaera araneosa HTCC2155</name>
    <dbReference type="NCBI Taxonomy" id="313628"/>
    <lineage>
        <taxon>Bacteria</taxon>
        <taxon>Pseudomonadati</taxon>
        <taxon>Lentisphaerota</taxon>
        <taxon>Lentisphaeria</taxon>
        <taxon>Lentisphaerales</taxon>
        <taxon>Lentisphaeraceae</taxon>
        <taxon>Lentisphaera</taxon>
    </lineage>
</organism>
<comment type="caution">
    <text evidence="2">The sequence shown here is derived from an EMBL/GenBank/DDBJ whole genome shotgun (WGS) entry which is preliminary data.</text>
</comment>
<keyword evidence="1" id="KW-0732">Signal</keyword>
<dbReference type="Gene3D" id="2.30.42.10">
    <property type="match status" value="1"/>
</dbReference>
<dbReference type="AlphaFoldDB" id="A6DQZ7"/>
<dbReference type="InterPro" id="IPR036034">
    <property type="entry name" value="PDZ_sf"/>
</dbReference>
<dbReference type="EMBL" id="ABCK01000022">
    <property type="protein sequence ID" value="EDM25885.1"/>
    <property type="molecule type" value="Genomic_DNA"/>
</dbReference>
<dbReference type="SUPFAM" id="SSF50156">
    <property type="entry name" value="PDZ domain-like"/>
    <property type="match status" value="1"/>
</dbReference>
<reference evidence="2 3" key="1">
    <citation type="journal article" date="2010" name="J. Bacteriol.">
        <title>Genome sequence of Lentisphaera araneosa HTCC2155T, the type species of the order Lentisphaerales in the phylum Lentisphaerae.</title>
        <authorList>
            <person name="Thrash J.C."/>
            <person name="Cho J.C."/>
            <person name="Vergin K.L."/>
            <person name="Morris R.M."/>
            <person name="Giovannoni S.J."/>
        </authorList>
    </citation>
    <scope>NUCLEOTIDE SEQUENCE [LARGE SCALE GENOMIC DNA]</scope>
    <source>
        <strain evidence="2 3">HTCC2155</strain>
    </source>
</reference>
<evidence type="ECO:0000313" key="3">
    <source>
        <dbReference type="Proteomes" id="UP000004947"/>
    </source>
</evidence>
<protein>
    <recommendedName>
        <fullName evidence="4">PDZ domain-containing protein</fullName>
    </recommendedName>
</protein>
<keyword evidence="3" id="KW-1185">Reference proteome</keyword>
<dbReference type="STRING" id="313628.LNTAR_07579"/>
<dbReference type="Proteomes" id="UP000004947">
    <property type="component" value="Unassembled WGS sequence"/>
</dbReference>
<evidence type="ECO:0008006" key="4">
    <source>
        <dbReference type="Google" id="ProtNLM"/>
    </source>
</evidence>
<feature type="chain" id="PRO_5002692476" description="PDZ domain-containing protein" evidence="1">
    <location>
        <begin position="24"/>
        <end position="207"/>
    </location>
</feature>
<dbReference type="InterPro" id="IPR046255">
    <property type="entry name" value="DUF6288"/>
</dbReference>
<dbReference type="RefSeq" id="WP_007280269.1">
    <property type="nucleotide sequence ID" value="NZ_ABCK01000022.1"/>
</dbReference>
<sequence>MKTFPIHYLMISLIFPLLLTAKAPDLTQGQGVPAKGVKDWNLGPTGARGWIYSDKYSTSEARQIYVTAVEKSSPAYKKLFVGDVVLGVGREKFNDDPRRVFGRAIANAEAKKGGLELLVWRQGKNLSVNLKLQSIGKYSSTAPFNCSKSDMILKQACEFIAQDLKKNKRRSNWIVRSSNALALLASGDPSYLVPDRNEPKSFKYNNL</sequence>
<evidence type="ECO:0000313" key="2">
    <source>
        <dbReference type="EMBL" id="EDM25885.1"/>
    </source>
</evidence>